<organism evidence="1 2">
    <name type="scientific">Methylorubrum extorquens</name>
    <name type="common">Methylobacterium dichloromethanicum</name>
    <name type="synonym">Methylobacterium extorquens</name>
    <dbReference type="NCBI Taxonomy" id="408"/>
    <lineage>
        <taxon>Bacteria</taxon>
        <taxon>Pseudomonadati</taxon>
        <taxon>Pseudomonadota</taxon>
        <taxon>Alphaproteobacteria</taxon>
        <taxon>Hyphomicrobiales</taxon>
        <taxon>Methylobacteriaceae</taxon>
        <taxon>Methylorubrum</taxon>
    </lineage>
</organism>
<accession>A0A2N9AWX5</accession>
<evidence type="ECO:0000313" key="1">
    <source>
        <dbReference type="EMBL" id="SOR31826.1"/>
    </source>
</evidence>
<dbReference type="AlphaFoldDB" id="A0A2N9AWX5"/>
<sequence>MVNRKVEFRERAVAEISVLQNGDGLWAVTAQGLVVTGLTKEGAEAFAASFLRLGDQQPAQKS</sequence>
<dbReference type="EMBL" id="LT962688">
    <property type="protein sequence ID" value="SOR31826.1"/>
    <property type="molecule type" value="Genomic_DNA"/>
</dbReference>
<protein>
    <submittedName>
        <fullName evidence="1">Uncharacterized protein</fullName>
    </submittedName>
</protein>
<proteinExistence type="predicted"/>
<dbReference type="Proteomes" id="UP000233769">
    <property type="component" value="Chromosome tk0001"/>
</dbReference>
<name>A0A2N9AWX5_METEX</name>
<evidence type="ECO:0000313" key="2">
    <source>
        <dbReference type="Proteomes" id="UP000233769"/>
    </source>
</evidence>
<reference evidence="2" key="1">
    <citation type="submission" date="2017-10" db="EMBL/GenBank/DDBJ databases">
        <authorList>
            <person name="Regsiter A."/>
            <person name="William W."/>
        </authorList>
    </citation>
    <scope>NUCLEOTIDE SEQUENCE [LARGE SCALE GENOMIC DNA]</scope>
</reference>
<gene>
    <name evidence="1" type="ORF">TK0001_5250</name>
</gene>